<dbReference type="EMBL" id="AMPZ03000002">
    <property type="protein sequence ID" value="KAH9590723.1"/>
    <property type="molecule type" value="Genomic_DNA"/>
</dbReference>
<keyword evidence="3" id="KW-0645">Protease</keyword>
<dbReference type="Proteomes" id="UP000471633">
    <property type="component" value="Unassembled WGS sequence"/>
</dbReference>
<dbReference type="AlphaFoldDB" id="A0A922LP14"/>
<accession>A0A922LP14</accession>
<evidence type="ECO:0000259" key="2">
    <source>
        <dbReference type="Pfam" id="PF23009"/>
    </source>
</evidence>
<dbReference type="CTD" id="75578120"/>
<organism evidence="3 4">
    <name type="scientific">Schistosoma haematobium</name>
    <name type="common">Blood fluke</name>
    <dbReference type="NCBI Taxonomy" id="6185"/>
    <lineage>
        <taxon>Eukaryota</taxon>
        <taxon>Metazoa</taxon>
        <taxon>Spiralia</taxon>
        <taxon>Lophotrochozoa</taxon>
        <taxon>Platyhelminthes</taxon>
        <taxon>Trematoda</taxon>
        <taxon>Digenea</taxon>
        <taxon>Strigeidida</taxon>
        <taxon>Schistosomatoidea</taxon>
        <taxon>Schistosomatidae</taxon>
        <taxon>Schistosoma</taxon>
    </lineage>
</organism>
<reference evidence="3" key="3">
    <citation type="submission" date="2021-06" db="EMBL/GenBank/DDBJ databases">
        <title>Chromosome-level genome assembly for S. haematobium.</title>
        <authorList>
            <person name="Stroehlein A.J."/>
        </authorList>
    </citation>
    <scope>NUCLEOTIDE SEQUENCE</scope>
</reference>
<dbReference type="GO" id="GO:1990112">
    <property type="term" value="C:RQC complex"/>
    <property type="evidence" value="ECO:0007669"/>
    <property type="project" value="UniProtKB-UniRule"/>
</dbReference>
<reference evidence="3" key="4">
    <citation type="journal article" date="2022" name="PLoS Pathog.">
        <title>Chromosome-level genome of Schistosoma haematobium underpins genome-wide explorations of molecular variation.</title>
        <authorList>
            <person name="Stroehlein A.J."/>
            <person name="Korhonen P.K."/>
            <person name="Lee V.V."/>
            <person name="Ralph S.A."/>
            <person name="Mentink-Kane M."/>
            <person name="You H."/>
            <person name="McManus D.P."/>
            <person name="Tchuente L.T."/>
            <person name="Stothard J.R."/>
            <person name="Kaur P."/>
            <person name="Dudchenko O."/>
            <person name="Aiden E.L."/>
            <person name="Yang B."/>
            <person name="Yang H."/>
            <person name="Emery A.M."/>
            <person name="Webster B.L."/>
            <person name="Brindley P.J."/>
            <person name="Rollinson D."/>
            <person name="Chang B.C.H."/>
            <person name="Gasser R.B."/>
            <person name="Young N.D."/>
        </authorList>
    </citation>
    <scope>NUCLEOTIDE SEQUENCE</scope>
</reference>
<dbReference type="GO" id="GO:1990116">
    <property type="term" value="P:ribosome-associated ubiquitin-dependent protein catabolic process"/>
    <property type="evidence" value="ECO:0007669"/>
    <property type="project" value="UniProtKB-UniRule"/>
</dbReference>
<dbReference type="GO" id="GO:0043023">
    <property type="term" value="F:ribosomal large subunit binding"/>
    <property type="evidence" value="ECO:0007669"/>
    <property type="project" value="TreeGrafter"/>
</dbReference>
<keyword evidence="4" id="KW-1185">Reference proteome</keyword>
<keyword evidence="1" id="KW-0833">Ubl conjugation pathway</keyword>
<keyword evidence="1" id="KW-0863">Zinc-finger</keyword>
<dbReference type="GO" id="GO:0072344">
    <property type="term" value="P:rescue of stalled ribosome"/>
    <property type="evidence" value="ECO:0007669"/>
    <property type="project" value="UniProtKB-UniRule"/>
</dbReference>
<dbReference type="GO" id="GO:0008233">
    <property type="term" value="F:peptidase activity"/>
    <property type="evidence" value="ECO:0007669"/>
    <property type="project" value="UniProtKB-KW"/>
</dbReference>
<keyword evidence="1" id="KW-0808">Transferase</keyword>
<dbReference type="Pfam" id="PF23009">
    <property type="entry name" value="UBC_like"/>
    <property type="match status" value="1"/>
</dbReference>
<comment type="caution">
    <text evidence="3">The sequence shown here is derived from an EMBL/GenBank/DDBJ whole genome shotgun (WGS) entry which is preliminary data.</text>
</comment>
<comment type="pathway">
    <text evidence="1">Protein modification; protein ubiquitination.</text>
</comment>
<comment type="similarity">
    <text evidence="1">Belongs to the LTN1 family.</text>
</comment>
<reference evidence="3" key="2">
    <citation type="journal article" date="2019" name="Gigascience">
        <title>High-quality Schistosoma haematobium genome achieved by single-molecule and long-range sequencing.</title>
        <authorList>
            <person name="Stroehlein A.J."/>
            <person name="Korhonen P.K."/>
            <person name="Chong T.M."/>
            <person name="Lim Y.L."/>
            <person name="Chan K.G."/>
            <person name="Webster B."/>
            <person name="Rollinson D."/>
            <person name="Brindley P.J."/>
            <person name="Gasser R.B."/>
            <person name="Young N.D."/>
        </authorList>
    </citation>
    <scope>NUCLEOTIDE SEQUENCE</scope>
</reference>
<evidence type="ECO:0000256" key="1">
    <source>
        <dbReference type="RuleBase" id="RU367090"/>
    </source>
</evidence>
<reference evidence="3" key="1">
    <citation type="journal article" date="2012" name="Nat. Genet.">
        <title>Whole-genome sequence of Schistosoma haematobium.</title>
        <authorList>
            <person name="Young N.D."/>
            <person name="Jex A.R."/>
            <person name="Li B."/>
            <person name="Liu S."/>
            <person name="Yang L."/>
            <person name="Xiong Z."/>
            <person name="Li Y."/>
            <person name="Cantacessi C."/>
            <person name="Hall R.S."/>
            <person name="Xu X."/>
            <person name="Chen F."/>
            <person name="Wu X."/>
            <person name="Zerlotini A."/>
            <person name="Oliveira G."/>
            <person name="Hofmann A."/>
            <person name="Zhang G."/>
            <person name="Fang X."/>
            <person name="Kang Y."/>
            <person name="Campbell B.E."/>
            <person name="Loukas A."/>
            <person name="Ranganathan S."/>
            <person name="Rollinson D."/>
            <person name="Rinaldi G."/>
            <person name="Brindley P.J."/>
            <person name="Yang H."/>
            <person name="Wang J."/>
            <person name="Wang J."/>
            <person name="Gasser R.B."/>
        </authorList>
    </citation>
    <scope>NUCLEOTIDE SEQUENCE</scope>
</reference>
<comment type="catalytic activity">
    <reaction evidence="1">
        <text>S-ubiquitinyl-[E2 ubiquitin-conjugating enzyme]-L-cysteine + [acceptor protein]-L-lysine = [E2 ubiquitin-conjugating enzyme]-L-cysteine + N(6)-ubiquitinyl-[acceptor protein]-L-lysine.</text>
        <dbReference type="EC" id="2.3.2.27"/>
    </reaction>
</comment>
<dbReference type="InterPro" id="IPR054478">
    <property type="entry name" value="LTN1_UBC"/>
</dbReference>
<keyword evidence="3" id="KW-0378">Hydrolase</keyword>
<name>A0A922LP14_SCHHA</name>
<proteinExistence type="inferred from homology"/>
<protein>
    <recommendedName>
        <fullName evidence="1">E3 ubiquitin-protein ligase listerin</fullName>
        <ecNumber evidence="1">2.3.2.27</ecNumber>
    </recommendedName>
    <alternativeName>
        <fullName evidence="1">RING-type E3 ubiquitin transferase listerin</fullName>
    </alternativeName>
</protein>
<dbReference type="RefSeq" id="XP_051071077.1">
    <property type="nucleotide sequence ID" value="XM_051218719.1"/>
</dbReference>
<sequence length="132" mass="14837">MEMVIQLPNNYPLSPITVSKGRSVGVGSQQWQSWLLQMSVFVNNHNGSILDGIDLWQSNVRKNSMVLKNVQFVTRLCTTQISVCLKCDVTLVVNYFIMLACTNGLQLVEILLVHCVDTCLLIQPVDLYQHNG</sequence>
<feature type="domain" description="E3 ubiquitin-protein ligase listerin ubiquitin conjugating" evidence="2">
    <location>
        <begin position="1"/>
        <end position="62"/>
    </location>
</feature>
<dbReference type="EC" id="2.3.2.27" evidence="1"/>
<gene>
    <name evidence="3" type="primary">UFSP2_4</name>
    <name evidence="3" type="ORF">MS3_00010357</name>
</gene>
<evidence type="ECO:0000313" key="3">
    <source>
        <dbReference type="EMBL" id="KAH9590723.1"/>
    </source>
</evidence>
<keyword evidence="1" id="KW-0479">Metal-binding</keyword>
<evidence type="ECO:0000313" key="4">
    <source>
        <dbReference type="Proteomes" id="UP000471633"/>
    </source>
</evidence>
<dbReference type="GO" id="GO:0061630">
    <property type="term" value="F:ubiquitin protein ligase activity"/>
    <property type="evidence" value="ECO:0007669"/>
    <property type="project" value="UniProtKB-UniRule"/>
</dbReference>
<keyword evidence="1" id="KW-0862">Zinc</keyword>
<comment type="function">
    <text evidence="1">E3 ubiquitin-protein ligase. Component of the ribosome quality control complex (RQC), a ribosome-associated complex that mediates ubiquitination and extraction of incompletely synthesized nascent chains for proteasomal degradation.</text>
</comment>
<dbReference type="GeneID" id="75578120"/>
<dbReference type="PANTHER" id="PTHR12389:SF0">
    <property type="entry name" value="E3 UBIQUITIN-PROTEIN LIGASE LISTERIN"/>
    <property type="match status" value="1"/>
</dbReference>
<dbReference type="GO" id="GO:0005829">
    <property type="term" value="C:cytosol"/>
    <property type="evidence" value="ECO:0007669"/>
    <property type="project" value="UniProtKB-UniRule"/>
</dbReference>
<dbReference type="KEGG" id="shx:MS3_00010357"/>
<dbReference type="GO" id="GO:0008270">
    <property type="term" value="F:zinc ion binding"/>
    <property type="evidence" value="ECO:0007669"/>
    <property type="project" value="UniProtKB-KW"/>
</dbReference>
<comment type="subunit">
    <text evidence="1">Component of the ribosome quality control complex (RQC).</text>
</comment>
<dbReference type="PANTHER" id="PTHR12389">
    <property type="entry name" value="ZINC FINGER PROTEIN 294"/>
    <property type="match status" value="1"/>
</dbReference>
<dbReference type="InterPro" id="IPR039795">
    <property type="entry name" value="LTN1/Rkr1"/>
</dbReference>